<accession>A0ABU4GIL9</accession>
<comment type="caution">
    <text evidence="1">The sequence shown here is derived from an EMBL/GenBank/DDBJ whole genome shotgun (WGS) entry which is preliminary data.</text>
</comment>
<proteinExistence type="predicted"/>
<dbReference type="EC" id="3.2.2.20" evidence="1"/>
<dbReference type="PANTHER" id="PTHR30037">
    <property type="entry name" value="DNA-3-METHYLADENINE GLYCOSYLASE 1"/>
    <property type="match status" value="1"/>
</dbReference>
<dbReference type="Gene3D" id="1.10.340.30">
    <property type="entry name" value="Hypothetical protein, domain 2"/>
    <property type="match status" value="1"/>
</dbReference>
<evidence type="ECO:0000313" key="2">
    <source>
        <dbReference type="Proteomes" id="UP001276854"/>
    </source>
</evidence>
<keyword evidence="1" id="KW-0326">Glycosidase</keyword>
<dbReference type="EMBL" id="JAWONS010000109">
    <property type="protein sequence ID" value="MDW2797454.1"/>
    <property type="molecule type" value="Genomic_DNA"/>
</dbReference>
<name>A0ABU4GIL9_9CLOT</name>
<dbReference type="InterPro" id="IPR005019">
    <property type="entry name" value="Adenine_glyco"/>
</dbReference>
<reference evidence="1 2" key="1">
    <citation type="submission" date="2023-10" db="EMBL/GenBank/DDBJ databases">
        <title>A novel Glycoside Hydrolase 43-Like Enzyme from Clostrdium boliviensis is an Endo-xylanase, and a Candidate for Xylooligosaccharides Production from Different Xylan Substrates.</title>
        <authorList>
            <person name="Alvarez M.T."/>
            <person name="Rocabado-Villegas L.R."/>
            <person name="Salas-Veizaga D.M."/>
            <person name="Linares-Pasten J.A."/>
            <person name="Gudmundsdottir E.E."/>
            <person name="Hreggvidsson G.O."/>
            <person name="Adlercreutz P."/>
            <person name="Nordberg Karlsson E."/>
        </authorList>
    </citation>
    <scope>NUCLEOTIDE SEQUENCE [LARGE SCALE GENOMIC DNA]</scope>
    <source>
        <strain evidence="1 2">E-1</strain>
    </source>
</reference>
<dbReference type="InterPro" id="IPR052891">
    <property type="entry name" value="DNA-3mA_glycosylase"/>
</dbReference>
<dbReference type="InterPro" id="IPR011257">
    <property type="entry name" value="DNA_glycosylase"/>
</dbReference>
<dbReference type="PANTHER" id="PTHR30037:SF4">
    <property type="entry name" value="DNA-3-METHYLADENINE GLYCOSYLASE I"/>
    <property type="match status" value="1"/>
</dbReference>
<sequence>MEEKRCFWVDESSPIYVKYHDEEWGVPVYDDQKLYEMFLLETFQAGLSWITVLKKREAFREAFDGFNPEKVSAYKEEKLNELMENPGIIRNRRKVEAAVKNTRIFIAIQKEFGSFSNYLWGFTDGEIIVNQDDNFSVKTDLSDQISKDMKKRGMSFVGSVTIYSYLQAVGIVNDHELSCICRQKPVYEITGY</sequence>
<dbReference type="RefSeq" id="WP_318063701.1">
    <property type="nucleotide sequence ID" value="NZ_JAWONS010000109.1"/>
</dbReference>
<keyword evidence="2" id="KW-1185">Reference proteome</keyword>
<dbReference type="SUPFAM" id="SSF48150">
    <property type="entry name" value="DNA-glycosylase"/>
    <property type="match status" value="1"/>
</dbReference>
<evidence type="ECO:0000313" key="1">
    <source>
        <dbReference type="EMBL" id="MDW2797454.1"/>
    </source>
</evidence>
<dbReference type="Pfam" id="PF03352">
    <property type="entry name" value="Adenine_glyco"/>
    <property type="match status" value="1"/>
</dbReference>
<keyword evidence="1" id="KW-0378">Hydrolase</keyword>
<dbReference type="GO" id="GO:0008725">
    <property type="term" value="F:DNA-3-methyladenine glycosylase activity"/>
    <property type="evidence" value="ECO:0007669"/>
    <property type="project" value="UniProtKB-EC"/>
</dbReference>
<dbReference type="Proteomes" id="UP001276854">
    <property type="component" value="Unassembled WGS sequence"/>
</dbReference>
<protein>
    <submittedName>
        <fullName evidence="1">DNA-3-methyladenine glycosylase I</fullName>
        <ecNumber evidence="1">3.2.2.20</ecNumber>
    </submittedName>
</protein>
<organism evidence="1 2">
    <name type="scientific">Clostridium boliviensis</name>
    <dbReference type="NCBI Taxonomy" id="318465"/>
    <lineage>
        <taxon>Bacteria</taxon>
        <taxon>Bacillati</taxon>
        <taxon>Bacillota</taxon>
        <taxon>Clostridia</taxon>
        <taxon>Eubacteriales</taxon>
        <taxon>Clostridiaceae</taxon>
        <taxon>Clostridium</taxon>
    </lineage>
</organism>
<gene>
    <name evidence="1" type="ORF">RZO55_07680</name>
</gene>